<sequence>MKLKQIVIRSLLFSLSCTFALGANTIIAETTEPTGAGTPISHPASAATTQQSYGIGVAAGQTFKTGDTGFDLARLTVVKATKQGYNAGTYLRLKLFTWNPSSDGEDVVEWKEGDGTTDGDPLNGTGMTLLYSEDFETPLGSMPALNYIHFNLSSPVTLAANTAYGFTIELLYSGHGSDNITYRRSHTSDLYAGGRQIGTTTTANTDQGGNADLCFYLSKNTIYVPPSVGNLRMSPLEALGDSAQISYNITNTTQGVSNGSGYGMSFQPATAFDMKSLSLVQGNGWNMKYKNKFKLTIFEWNPTGDSNDSTEWVKGDGLSDDDALDGTSMTSLYSEYFDIPAGLTHGGLYVHFDLNASIPLVPTKAYGFLVEFIYGGDGGGQTVSFARHNGTSGAGGDQYPDGRMLTADAGTQAASTNGNLAFYIGSALAAADIEVEIVDFEVGDQHLCKLTVRTLYPSLLFPRRQTNLGGEHAWWSEAPHSPDGVAPFLSTSIDQNSTIDANGDYVFYVQGEVLRDFFTIGSEPLGNFEARLHSSGTGSLPYRILKPNVYDPNVEYPLVIAFHGAGGTGTDNTSRSIEAMKELSSKEVRAQYPAFVITPQSQSNWAATPWGAGQYDLSATPITDSMTMVYEIIDALEQEFNIDPDRIYVTGQSMGGFGAWDCVMRDPSRFACLAPMAGGGDPTEAATLVGVPIWNFHGNSDTVVSYLGSRAMHDAMLAAGHPNWTYTEFDGVGHAVTTPAWANPITAPYGAAYGSMTTPGTNLIDWIFSQSK</sequence>
<evidence type="ECO:0000256" key="2">
    <source>
        <dbReference type="SAM" id="SignalP"/>
    </source>
</evidence>
<dbReference type="PANTHER" id="PTHR43037">
    <property type="entry name" value="UNNAMED PRODUCT-RELATED"/>
    <property type="match status" value="1"/>
</dbReference>
<protein>
    <submittedName>
        <fullName evidence="3">Prolyl oligopeptidase family serine peptidase</fullName>
    </submittedName>
</protein>
<comment type="caution">
    <text evidence="3">The sequence shown here is derived from an EMBL/GenBank/DDBJ whole genome shotgun (WGS) entry which is preliminary data.</text>
</comment>
<dbReference type="RefSeq" id="WP_178931057.1">
    <property type="nucleotide sequence ID" value="NZ_JACBAZ010000001.1"/>
</dbReference>
<dbReference type="PANTHER" id="PTHR43037:SF1">
    <property type="entry name" value="BLL1128 PROTEIN"/>
    <property type="match status" value="1"/>
</dbReference>
<keyword evidence="4" id="KW-1185">Reference proteome</keyword>
<accession>A0A851GAU9</accession>
<gene>
    <name evidence="3" type="ORF">HW115_02865</name>
</gene>
<proteinExistence type="predicted"/>
<dbReference type="Pfam" id="PF00756">
    <property type="entry name" value="Esterase"/>
    <property type="match status" value="1"/>
</dbReference>
<organism evidence="3 4">
    <name type="scientific">Oceaniferula marina</name>
    <dbReference type="NCBI Taxonomy" id="2748318"/>
    <lineage>
        <taxon>Bacteria</taxon>
        <taxon>Pseudomonadati</taxon>
        <taxon>Verrucomicrobiota</taxon>
        <taxon>Verrucomicrobiia</taxon>
        <taxon>Verrucomicrobiales</taxon>
        <taxon>Verrucomicrobiaceae</taxon>
        <taxon>Oceaniferula</taxon>
    </lineage>
</organism>
<dbReference type="Proteomes" id="UP000557872">
    <property type="component" value="Unassembled WGS sequence"/>
</dbReference>
<keyword evidence="1 2" id="KW-0732">Signal</keyword>
<reference evidence="3 4" key="1">
    <citation type="submission" date="2020-07" db="EMBL/GenBank/DDBJ databases">
        <title>Roseicoccus Jingziensis gen. nov., sp. nov., isolated from coastal seawater.</title>
        <authorList>
            <person name="Feng X."/>
        </authorList>
    </citation>
    <scope>NUCLEOTIDE SEQUENCE [LARGE SCALE GENOMIC DNA]</scope>
    <source>
        <strain evidence="3 4">N1E253</strain>
    </source>
</reference>
<feature type="signal peptide" evidence="2">
    <location>
        <begin position="1"/>
        <end position="22"/>
    </location>
</feature>
<feature type="chain" id="PRO_5032584859" evidence="2">
    <location>
        <begin position="23"/>
        <end position="772"/>
    </location>
</feature>
<dbReference type="InterPro" id="IPR050955">
    <property type="entry name" value="Plant_Biomass_Hydrol_Est"/>
</dbReference>
<dbReference type="EMBL" id="JACBAZ010000001">
    <property type="protein sequence ID" value="NWK54536.1"/>
    <property type="molecule type" value="Genomic_DNA"/>
</dbReference>
<evidence type="ECO:0000313" key="4">
    <source>
        <dbReference type="Proteomes" id="UP000557872"/>
    </source>
</evidence>
<name>A0A851GAU9_9BACT</name>
<dbReference type="InterPro" id="IPR000801">
    <property type="entry name" value="Esterase-like"/>
</dbReference>
<evidence type="ECO:0000256" key="1">
    <source>
        <dbReference type="ARBA" id="ARBA00022729"/>
    </source>
</evidence>
<evidence type="ECO:0000313" key="3">
    <source>
        <dbReference type="EMBL" id="NWK54536.1"/>
    </source>
</evidence>
<dbReference type="AlphaFoldDB" id="A0A851GAU9"/>
<dbReference type="InterPro" id="IPR029058">
    <property type="entry name" value="AB_hydrolase_fold"/>
</dbReference>
<dbReference type="SUPFAM" id="SSF53474">
    <property type="entry name" value="alpha/beta-Hydrolases"/>
    <property type="match status" value="1"/>
</dbReference>
<dbReference type="Gene3D" id="3.40.50.1820">
    <property type="entry name" value="alpha/beta hydrolase"/>
    <property type="match status" value="1"/>
</dbReference>